<dbReference type="RefSeq" id="WP_377819616.1">
    <property type="nucleotide sequence ID" value="NZ_JAGSYH010000007.1"/>
</dbReference>
<protein>
    <recommendedName>
        <fullName evidence="3">Sensor histidine kinase</fullName>
    </recommendedName>
</protein>
<reference evidence="2" key="1">
    <citation type="journal article" date="2019" name="Int. J. Syst. Evol. Microbiol.">
        <title>The Global Catalogue of Microorganisms (GCM) 10K type strain sequencing project: providing services to taxonomists for standard genome sequencing and annotation.</title>
        <authorList>
            <consortium name="The Broad Institute Genomics Platform"/>
            <consortium name="The Broad Institute Genome Sequencing Center for Infectious Disease"/>
            <person name="Wu L."/>
            <person name="Ma J."/>
        </authorList>
    </citation>
    <scope>NUCLEOTIDE SEQUENCE [LARGE SCALE GENOMIC DNA]</scope>
    <source>
        <strain evidence="2">JCM 4087</strain>
    </source>
</reference>
<evidence type="ECO:0008006" key="3">
    <source>
        <dbReference type="Google" id="ProtNLM"/>
    </source>
</evidence>
<evidence type="ECO:0000313" key="1">
    <source>
        <dbReference type="EMBL" id="MFC5863281.1"/>
    </source>
</evidence>
<dbReference type="Proteomes" id="UP001596091">
    <property type="component" value="Unassembled WGS sequence"/>
</dbReference>
<organism evidence="1 2">
    <name type="scientific">Acidicapsa dinghuensis</name>
    <dbReference type="NCBI Taxonomy" id="2218256"/>
    <lineage>
        <taxon>Bacteria</taxon>
        <taxon>Pseudomonadati</taxon>
        <taxon>Acidobacteriota</taxon>
        <taxon>Terriglobia</taxon>
        <taxon>Terriglobales</taxon>
        <taxon>Acidobacteriaceae</taxon>
        <taxon>Acidicapsa</taxon>
    </lineage>
</organism>
<accession>A0ABW1EHF8</accession>
<evidence type="ECO:0000313" key="2">
    <source>
        <dbReference type="Proteomes" id="UP001596091"/>
    </source>
</evidence>
<gene>
    <name evidence="1" type="ORF">ACFPT7_13335</name>
</gene>
<keyword evidence="2" id="KW-1185">Reference proteome</keyword>
<name>A0ABW1EHF8_9BACT</name>
<proteinExistence type="predicted"/>
<comment type="caution">
    <text evidence="1">The sequence shown here is derived from an EMBL/GenBank/DDBJ whole genome shotgun (WGS) entry which is preliminary data.</text>
</comment>
<sequence>MLLHRGEIRAENASPGLLVSITIPLNPIPAQD</sequence>
<dbReference type="EMBL" id="JBHSPH010000004">
    <property type="protein sequence ID" value="MFC5863281.1"/>
    <property type="molecule type" value="Genomic_DNA"/>
</dbReference>